<protein>
    <submittedName>
        <fullName evidence="2">Uncharacterized protein</fullName>
    </submittedName>
</protein>
<organism evidence="2 3">
    <name type="scientific">Paraphoma chrysanthemicola</name>
    <dbReference type="NCBI Taxonomy" id="798071"/>
    <lineage>
        <taxon>Eukaryota</taxon>
        <taxon>Fungi</taxon>
        <taxon>Dikarya</taxon>
        <taxon>Ascomycota</taxon>
        <taxon>Pezizomycotina</taxon>
        <taxon>Dothideomycetes</taxon>
        <taxon>Pleosporomycetidae</taxon>
        <taxon>Pleosporales</taxon>
        <taxon>Pleosporineae</taxon>
        <taxon>Phaeosphaeriaceae</taxon>
        <taxon>Paraphoma</taxon>
    </lineage>
</organism>
<evidence type="ECO:0000313" key="2">
    <source>
        <dbReference type="EMBL" id="KAH7084145.1"/>
    </source>
</evidence>
<feature type="compositionally biased region" description="Basic residues" evidence="1">
    <location>
        <begin position="139"/>
        <end position="152"/>
    </location>
</feature>
<keyword evidence="3" id="KW-1185">Reference proteome</keyword>
<dbReference type="OrthoDB" id="10378636at2759"/>
<dbReference type="Proteomes" id="UP000813461">
    <property type="component" value="Unassembled WGS sequence"/>
</dbReference>
<accession>A0A8K0R2C7</accession>
<comment type="caution">
    <text evidence="2">The sequence shown here is derived from an EMBL/GenBank/DDBJ whole genome shotgun (WGS) entry which is preliminary data.</text>
</comment>
<sequence length="315" mass="34983">MINQPRNKKRTGGKCENSFCHVSESDGKGEGQENNQRNQYCRPSKQTISAYLPGIERHTTGCAATTYPIPILRRPIPHPTKIRQTNAILSPLNTRATPQSTTHTTHPHFPSKCTIHVILLRPLRLFQNNNLDHQLNHNPQRKQHAHPRRPPRKSNLDCTCYITSCCFRGSEGNSTSVLIVDKVLDTGAVTWIPSFDFASRDDYLIDGRLDYVENGRLVLTKVLGSSWIKFRRFEGDAGQGLPDWKDVQAEFRAAESRSAEATRVVAASSSVSVSRTRGGGVATSEVARSGGGGRGERLGWKWRVGVLVFIVVGML</sequence>
<reference evidence="2" key="1">
    <citation type="journal article" date="2021" name="Nat. Commun.">
        <title>Genetic determinants of endophytism in the Arabidopsis root mycobiome.</title>
        <authorList>
            <person name="Mesny F."/>
            <person name="Miyauchi S."/>
            <person name="Thiergart T."/>
            <person name="Pickel B."/>
            <person name="Atanasova L."/>
            <person name="Karlsson M."/>
            <person name="Huettel B."/>
            <person name="Barry K.W."/>
            <person name="Haridas S."/>
            <person name="Chen C."/>
            <person name="Bauer D."/>
            <person name="Andreopoulos W."/>
            <person name="Pangilinan J."/>
            <person name="LaButti K."/>
            <person name="Riley R."/>
            <person name="Lipzen A."/>
            <person name="Clum A."/>
            <person name="Drula E."/>
            <person name="Henrissat B."/>
            <person name="Kohler A."/>
            <person name="Grigoriev I.V."/>
            <person name="Martin F.M."/>
            <person name="Hacquard S."/>
        </authorList>
    </citation>
    <scope>NUCLEOTIDE SEQUENCE</scope>
    <source>
        <strain evidence="2">MPI-SDFR-AT-0120</strain>
    </source>
</reference>
<feature type="region of interest" description="Disordered" evidence="1">
    <location>
        <begin position="133"/>
        <end position="153"/>
    </location>
</feature>
<dbReference type="AlphaFoldDB" id="A0A8K0R2C7"/>
<evidence type="ECO:0000313" key="3">
    <source>
        <dbReference type="Proteomes" id="UP000813461"/>
    </source>
</evidence>
<evidence type="ECO:0000256" key="1">
    <source>
        <dbReference type="SAM" id="MobiDB-lite"/>
    </source>
</evidence>
<proteinExistence type="predicted"/>
<gene>
    <name evidence="2" type="ORF">FB567DRAFT_76121</name>
</gene>
<dbReference type="EMBL" id="JAGMVJ010000012">
    <property type="protein sequence ID" value="KAH7084145.1"/>
    <property type="molecule type" value="Genomic_DNA"/>
</dbReference>
<name>A0A8K0R2C7_9PLEO</name>